<comment type="caution">
    <text evidence="2">The sequence shown here is derived from an EMBL/GenBank/DDBJ whole genome shotgun (WGS) entry which is preliminary data.</text>
</comment>
<keyword evidence="1" id="KW-0812">Transmembrane</keyword>
<evidence type="ECO:0000313" key="3">
    <source>
        <dbReference type="Proteomes" id="UP001519291"/>
    </source>
</evidence>
<keyword evidence="1" id="KW-1133">Transmembrane helix</keyword>
<organism evidence="2 3">
    <name type="scientific">Streptomyces syringium</name>
    <dbReference type="NCBI Taxonomy" id="76729"/>
    <lineage>
        <taxon>Bacteria</taxon>
        <taxon>Bacillati</taxon>
        <taxon>Actinomycetota</taxon>
        <taxon>Actinomycetes</taxon>
        <taxon>Kitasatosporales</taxon>
        <taxon>Streptomycetaceae</taxon>
        <taxon>Streptomyces</taxon>
    </lineage>
</organism>
<protein>
    <submittedName>
        <fullName evidence="2">Uncharacterized membrane protein YtjA (UPF0391 family)</fullName>
    </submittedName>
</protein>
<evidence type="ECO:0000256" key="1">
    <source>
        <dbReference type="SAM" id="Phobius"/>
    </source>
</evidence>
<gene>
    <name evidence="2" type="ORF">JO379_003998</name>
</gene>
<proteinExistence type="predicted"/>
<feature type="transmembrane region" description="Helical" evidence="1">
    <location>
        <begin position="47"/>
        <end position="67"/>
    </location>
</feature>
<dbReference type="EMBL" id="JAGIOH010000001">
    <property type="protein sequence ID" value="MBP2404529.1"/>
    <property type="molecule type" value="Genomic_DNA"/>
</dbReference>
<dbReference type="GeneID" id="91570876"/>
<name>A0ABS4Y6V8_9ACTN</name>
<feature type="transmembrane region" description="Helical" evidence="1">
    <location>
        <begin position="73"/>
        <end position="92"/>
    </location>
</feature>
<dbReference type="RefSeq" id="WP_130879360.1">
    <property type="nucleotide sequence ID" value="NZ_JAGIOH010000001.1"/>
</dbReference>
<keyword evidence="1" id="KW-0472">Membrane</keyword>
<accession>A0ABS4Y6V8</accession>
<dbReference type="Proteomes" id="UP001519291">
    <property type="component" value="Unassembled WGS sequence"/>
</dbReference>
<evidence type="ECO:0000313" key="2">
    <source>
        <dbReference type="EMBL" id="MBP2404529.1"/>
    </source>
</evidence>
<reference evidence="2 3" key="1">
    <citation type="submission" date="2021-03" db="EMBL/GenBank/DDBJ databases">
        <title>Sequencing the genomes of 1000 actinobacteria strains.</title>
        <authorList>
            <person name="Klenk H.-P."/>
        </authorList>
    </citation>
    <scope>NUCLEOTIDE SEQUENCE [LARGE SCALE GENOMIC DNA]</scope>
    <source>
        <strain evidence="2 3">DSM 41480</strain>
    </source>
</reference>
<keyword evidence="3" id="KW-1185">Reference proteome</keyword>
<sequence length="276" mass="29378">MRSGFVGNVWSEWVDAGVNAGIIAAVTVRFGPSKAGAMSLKKKLQDFAFYVMPVLSPGLTIGFGAWANASAGSAKILLFVAAALSAMSAPFLSSLLRKRYRRIAGIKFEAAMSAIVDHMGTLVGATPTQVLKISGQIHDRLITVVANGASPKARSAFYGLEGEHFRLEVTHGQATPPVQFDTRTEQALLNVLNQGQIIYIHDNRHTNGNLKINLGDDYQSAIVAPVCAGSEPQGVLIIDAPKAGDLPEVKVRKPYVLVITGMLGTAHALARRAMES</sequence>